<keyword evidence="1" id="KW-0812">Transmembrane</keyword>
<dbReference type="Proteomes" id="UP000000488">
    <property type="component" value="Chromosome"/>
</dbReference>
<gene>
    <name evidence="2" type="ordered locus">LILAB_31025</name>
</gene>
<sequence>MRVPSIPESFHFRWSTTLADTSSRDRALRIGVLLWTAVLFAAFQPGLMSADSIDQYAQGIHGTYNDVHPPLGSWLLGVSGKLVGSPWLVLGLQLLALGACMAALVRSPETRQGRWGLLIMAAFLFIPTAWALAVTLWKDVMTAAVLLGAVAALKYRRPGVALVLLLAGVAFRHNALIAAIPLAIPTTAQLSARAWGWFRKAQVLAAIMLALLLSPSVVSRVLDSTPAWAAGQLFLYDLAGIYAAHPNLVSQSMLSGETTGAEIERLYSPLHVWPLFGGVEGARPIAFSSIASRRDELLAEWARMIRKQPEAWMRHRLASFASLVGATPGPIYYPFHRGIDPNPFQLRVPSEGRMYKTLHRIKVRVADSLLFRGWAWLLLLGALALVALRSVRQKPIAFCTALSGLGYAFSYLLIGIGSDFRFIYWSVIATFATLALLITESPAPETASGASPVSKPPE</sequence>
<dbReference type="EMBL" id="CP002830">
    <property type="protein sequence ID" value="AEI68086.1"/>
    <property type="molecule type" value="Genomic_DNA"/>
</dbReference>
<dbReference type="eggNOG" id="ENOG50322BP">
    <property type="taxonomic scope" value="Bacteria"/>
</dbReference>
<evidence type="ECO:0008006" key="4">
    <source>
        <dbReference type="Google" id="ProtNLM"/>
    </source>
</evidence>
<proteinExistence type="predicted"/>
<accession>F8CS08</accession>
<evidence type="ECO:0000313" key="3">
    <source>
        <dbReference type="Proteomes" id="UP000000488"/>
    </source>
</evidence>
<protein>
    <recommendedName>
        <fullName evidence="4">Glycosyltransferase RgtA/B/C/D-like domain-containing protein</fullName>
    </recommendedName>
</protein>
<evidence type="ECO:0000256" key="1">
    <source>
        <dbReference type="SAM" id="Phobius"/>
    </source>
</evidence>
<name>F8CS08_MYXFH</name>
<evidence type="ECO:0000313" key="2">
    <source>
        <dbReference type="EMBL" id="AEI68086.1"/>
    </source>
</evidence>
<dbReference type="KEGG" id="mfu:LILAB_31025"/>
<dbReference type="HOGENOM" id="CLU_037111_0_0_7"/>
<feature type="transmembrane region" description="Helical" evidence="1">
    <location>
        <begin position="117"/>
        <end position="137"/>
    </location>
</feature>
<feature type="transmembrane region" description="Helical" evidence="1">
    <location>
        <begin position="203"/>
        <end position="222"/>
    </location>
</feature>
<feature type="transmembrane region" description="Helical" evidence="1">
    <location>
        <begin position="369"/>
        <end position="388"/>
    </location>
</feature>
<dbReference type="STRING" id="483219.LILAB_31025"/>
<reference evidence="2 3" key="1">
    <citation type="journal article" date="2011" name="J. Bacteriol.">
        <title>Genome sequence of the halotolerant marine bacterium Myxococcus fulvus HW-1.</title>
        <authorList>
            <person name="Li Z.F."/>
            <person name="Li X."/>
            <person name="Liu H."/>
            <person name="Liu X."/>
            <person name="Han K."/>
            <person name="Wu Z.H."/>
            <person name="Hu W."/>
            <person name="Li F.F."/>
            <person name="Li Y.Z."/>
        </authorList>
    </citation>
    <scope>NUCLEOTIDE SEQUENCE [LARGE SCALE GENOMIC DNA]</scope>
    <source>
        <strain evidence="3">ATCC BAA-855 / HW-1</strain>
    </source>
</reference>
<keyword evidence="1" id="KW-0472">Membrane</keyword>
<feature type="transmembrane region" description="Helical" evidence="1">
    <location>
        <begin position="422"/>
        <end position="439"/>
    </location>
</feature>
<feature type="transmembrane region" description="Helical" evidence="1">
    <location>
        <begin position="160"/>
        <end position="182"/>
    </location>
</feature>
<organism evidence="2 3">
    <name type="scientific">Myxococcus fulvus (strain ATCC BAA-855 / HW-1)</name>
    <dbReference type="NCBI Taxonomy" id="483219"/>
    <lineage>
        <taxon>Bacteria</taxon>
        <taxon>Pseudomonadati</taxon>
        <taxon>Myxococcota</taxon>
        <taxon>Myxococcia</taxon>
        <taxon>Myxococcales</taxon>
        <taxon>Cystobacterineae</taxon>
        <taxon>Myxococcaceae</taxon>
        <taxon>Myxococcus</taxon>
    </lineage>
</organism>
<keyword evidence="1" id="KW-1133">Transmembrane helix</keyword>
<feature type="transmembrane region" description="Helical" evidence="1">
    <location>
        <begin position="395"/>
        <end position="416"/>
    </location>
</feature>
<feature type="transmembrane region" description="Helical" evidence="1">
    <location>
        <begin position="87"/>
        <end position="105"/>
    </location>
</feature>
<feature type="transmembrane region" description="Helical" evidence="1">
    <location>
        <begin position="228"/>
        <end position="245"/>
    </location>
</feature>
<feature type="transmembrane region" description="Helical" evidence="1">
    <location>
        <begin position="27"/>
        <end position="47"/>
    </location>
</feature>
<dbReference type="AlphaFoldDB" id="F8CS08"/>